<reference evidence="2 3" key="1">
    <citation type="journal article" date="2018" name="Front. Microbiol.">
        <title>Genomic and genetic insights into a cosmopolitan fungus, Paecilomyces variotii (Eurotiales).</title>
        <authorList>
            <person name="Urquhart A.S."/>
            <person name="Mondo S.J."/>
            <person name="Makela M.R."/>
            <person name="Hane J.K."/>
            <person name="Wiebenga A."/>
            <person name="He G."/>
            <person name="Mihaltcheva S."/>
            <person name="Pangilinan J."/>
            <person name="Lipzen A."/>
            <person name="Barry K."/>
            <person name="de Vries R.P."/>
            <person name="Grigoriev I.V."/>
            <person name="Idnurm A."/>
        </authorList>
    </citation>
    <scope>NUCLEOTIDE SEQUENCE [LARGE SCALE GENOMIC DNA]</scope>
    <source>
        <strain evidence="2 3">CBS 101075</strain>
    </source>
</reference>
<evidence type="ECO:0000313" key="2">
    <source>
        <dbReference type="EMBL" id="RWQ96441.1"/>
    </source>
</evidence>
<keyword evidence="3" id="KW-1185">Reference proteome</keyword>
<name>A0A443HXH7_BYSSP</name>
<gene>
    <name evidence="2" type="ORF">C8Q69DRAFT_245299</name>
</gene>
<dbReference type="GeneID" id="39595816"/>
<proteinExistence type="predicted"/>
<dbReference type="VEuPathDB" id="FungiDB:C8Q69DRAFT_245299"/>
<protein>
    <submittedName>
        <fullName evidence="2">Uncharacterized protein</fullName>
    </submittedName>
</protein>
<accession>A0A443HXH7</accession>
<dbReference type="EMBL" id="RCNU01000004">
    <property type="protein sequence ID" value="RWQ96441.1"/>
    <property type="molecule type" value="Genomic_DNA"/>
</dbReference>
<dbReference type="Proteomes" id="UP000283841">
    <property type="component" value="Unassembled WGS sequence"/>
</dbReference>
<organism evidence="2 3">
    <name type="scientific">Byssochlamys spectabilis</name>
    <name type="common">Paecilomyces variotii</name>
    <dbReference type="NCBI Taxonomy" id="264951"/>
    <lineage>
        <taxon>Eukaryota</taxon>
        <taxon>Fungi</taxon>
        <taxon>Dikarya</taxon>
        <taxon>Ascomycota</taxon>
        <taxon>Pezizomycotina</taxon>
        <taxon>Eurotiomycetes</taxon>
        <taxon>Eurotiomycetidae</taxon>
        <taxon>Eurotiales</taxon>
        <taxon>Thermoascaceae</taxon>
        <taxon>Paecilomyces</taxon>
    </lineage>
</organism>
<dbReference type="RefSeq" id="XP_028486086.1">
    <property type="nucleotide sequence ID" value="XM_028626539.1"/>
</dbReference>
<comment type="caution">
    <text evidence="2">The sequence shown here is derived from an EMBL/GenBank/DDBJ whole genome shotgun (WGS) entry which is preliminary data.</text>
</comment>
<dbReference type="AlphaFoldDB" id="A0A443HXH7"/>
<evidence type="ECO:0000313" key="3">
    <source>
        <dbReference type="Proteomes" id="UP000283841"/>
    </source>
</evidence>
<sequence>MPHRPLFSSLRPSVSALSRWSSCLPATLEAHPIKHLRTCSPSTQSSRWIDPILSYPSIINRILCWFAHRRSKSSTYSTRPCTAERRTEKKRERSTVNRTRATWLLNDRQKEKKKRIRCQPRSSLVRRRAFPSTQSHLCRRRVRRRHRTLRCEAPFCSALSLPISWPRSRCPSRRGTNGRTGKKKGTLRARLWYKNWTFW</sequence>
<feature type="compositionally biased region" description="Basic and acidic residues" evidence="1">
    <location>
        <begin position="82"/>
        <end position="95"/>
    </location>
</feature>
<evidence type="ECO:0000256" key="1">
    <source>
        <dbReference type="SAM" id="MobiDB-lite"/>
    </source>
</evidence>
<feature type="region of interest" description="Disordered" evidence="1">
    <location>
        <begin position="77"/>
        <end position="96"/>
    </location>
</feature>